<feature type="domain" description="YetF C-terminal" evidence="8">
    <location>
        <begin position="102"/>
        <end position="179"/>
    </location>
</feature>
<accession>A0ABM8UK20</accession>
<protein>
    <recommendedName>
        <fullName evidence="8">YetF C-terminal domain-containing protein</fullName>
    </recommendedName>
</protein>
<keyword evidence="6 7" id="KW-0472">Membrane</keyword>
<comment type="caution">
    <text evidence="9">The sequence shown here is derived from an EMBL/GenBank/DDBJ whole genome shotgun (WGS) entry which is preliminary data.</text>
</comment>
<keyword evidence="4 7" id="KW-0812">Transmembrane</keyword>
<evidence type="ECO:0000256" key="5">
    <source>
        <dbReference type="ARBA" id="ARBA00022989"/>
    </source>
</evidence>
<comment type="similarity">
    <text evidence="2">Belongs to the UPF0702 family.</text>
</comment>
<dbReference type="Proteomes" id="UP000679725">
    <property type="component" value="Unassembled WGS sequence"/>
</dbReference>
<dbReference type="PANTHER" id="PTHR34582">
    <property type="entry name" value="UPF0702 TRANSMEMBRANE PROTEIN YCAP"/>
    <property type="match status" value="1"/>
</dbReference>
<evidence type="ECO:0000313" key="10">
    <source>
        <dbReference type="Proteomes" id="UP000679725"/>
    </source>
</evidence>
<evidence type="ECO:0000256" key="1">
    <source>
        <dbReference type="ARBA" id="ARBA00004651"/>
    </source>
</evidence>
<dbReference type="PANTHER" id="PTHR34582:SF6">
    <property type="entry name" value="UPF0702 TRANSMEMBRANE PROTEIN YCAP"/>
    <property type="match status" value="1"/>
</dbReference>
<dbReference type="InterPro" id="IPR023090">
    <property type="entry name" value="UPF0702_alpha/beta_dom_sf"/>
</dbReference>
<evidence type="ECO:0000256" key="4">
    <source>
        <dbReference type="ARBA" id="ARBA00022692"/>
    </source>
</evidence>
<dbReference type="EMBL" id="CAJRAU010000001">
    <property type="protein sequence ID" value="CAG5067820.1"/>
    <property type="molecule type" value="Genomic_DNA"/>
</dbReference>
<evidence type="ECO:0000256" key="7">
    <source>
        <dbReference type="SAM" id="Phobius"/>
    </source>
</evidence>
<evidence type="ECO:0000256" key="3">
    <source>
        <dbReference type="ARBA" id="ARBA00022475"/>
    </source>
</evidence>
<name>A0ABM8UK20_9BACT</name>
<proteinExistence type="inferred from homology"/>
<feature type="transmembrane region" description="Helical" evidence="7">
    <location>
        <begin position="58"/>
        <end position="74"/>
    </location>
</feature>
<reference evidence="9 10" key="1">
    <citation type="submission" date="2021-04" db="EMBL/GenBank/DDBJ databases">
        <authorList>
            <person name="Rodrigo-Torres L."/>
            <person name="Arahal R. D."/>
            <person name="Lucena T."/>
        </authorList>
    </citation>
    <scope>NUCLEOTIDE SEQUENCE [LARGE SCALE GENOMIC DNA]</scope>
    <source>
        <strain evidence="9 10">CECT 9623</strain>
    </source>
</reference>
<gene>
    <name evidence="9" type="ORF">DYBT9623_00547</name>
</gene>
<evidence type="ECO:0000256" key="2">
    <source>
        <dbReference type="ARBA" id="ARBA00006448"/>
    </source>
</evidence>
<dbReference type="InterPro" id="IPR007353">
    <property type="entry name" value="DUF421"/>
</dbReference>
<organism evidence="9 10">
    <name type="scientific">Dyadobacter linearis</name>
    <dbReference type="NCBI Taxonomy" id="2823330"/>
    <lineage>
        <taxon>Bacteria</taxon>
        <taxon>Pseudomonadati</taxon>
        <taxon>Bacteroidota</taxon>
        <taxon>Cytophagia</taxon>
        <taxon>Cytophagales</taxon>
        <taxon>Spirosomataceae</taxon>
        <taxon>Dyadobacter</taxon>
    </lineage>
</organism>
<keyword evidence="5 7" id="KW-1133">Transmembrane helix</keyword>
<dbReference type="Pfam" id="PF04239">
    <property type="entry name" value="DUF421"/>
    <property type="match status" value="1"/>
</dbReference>
<keyword evidence="3" id="KW-1003">Cell membrane</keyword>
<comment type="subcellular location">
    <subcellularLocation>
        <location evidence="1">Cell membrane</location>
        <topology evidence="1">Multi-pass membrane protein</topology>
    </subcellularLocation>
</comment>
<dbReference type="Gene3D" id="3.30.240.20">
    <property type="entry name" value="bsu07140 like domains"/>
    <property type="match status" value="1"/>
</dbReference>
<evidence type="ECO:0000259" key="8">
    <source>
        <dbReference type="Pfam" id="PF04239"/>
    </source>
</evidence>
<evidence type="ECO:0000313" key="9">
    <source>
        <dbReference type="EMBL" id="CAG5067820.1"/>
    </source>
</evidence>
<dbReference type="RefSeq" id="WP_215231960.1">
    <property type="nucleotide sequence ID" value="NZ_CAJRAU010000001.1"/>
</dbReference>
<sequence length="227" mass="25301">MKAEDIHFNDWQRIFVGDVPGGFYLEVILRIFVIYLVLMISMRLMGKRMASQLSRNELIGMVSLAAAIGVPLQSPDRGILPIIVIAAIVISIQQLVASLATKSQSLETLTQGNLTAIVEDSCLNLDKMQQVGITRERAFAQLRSYSIRHLGEVKRLYFEAGGNFTLIKNFEVTPGLPVLPIWDKEYQQRISETSEQLVCEDCGEKSNDDQSTPCPNCGGKKFIHAVK</sequence>
<evidence type="ECO:0000256" key="6">
    <source>
        <dbReference type="ARBA" id="ARBA00023136"/>
    </source>
</evidence>
<feature type="transmembrane region" description="Helical" evidence="7">
    <location>
        <begin position="80"/>
        <end position="100"/>
    </location>
</feature>
<keyword evidence="10" id="KW-1185">Reference proteome</keyword>